<evidence type="ECO:0000256" key="1">
    <source>
        <dbReference type="SAM" id="SignalP"/>
    </source>
</evidence>
<reference evidence="2" key="1">
    <citation type="submission" date="2020-10" db="EMBL/GenBank/DDBJ databases">
        <authorList>
            <person name="Gilroy R."/>
        </authorList>
    </citation>
    <scope>NUCLEOTIDE SEQUENCE</scope>
    <source>
        <strain evidence="2">ChiGjej1B1-19959</strain>
    </source>
</reference>
<reference evidence="2" key="2">
    <citation type="journal article" date="2021" name="PeerJ">
        <title>Extensive microbial diversity within the chicken gut microbiome revealed by metagenomics and culture.</title>
        <authorList>
            <person name="Gilroy R."/>
            <person name="Ravi A."/>
            <person name="Getino M."/>
            <person name="Pursley I."/>
            <person name="Horton D.L."/>
            <person name="Alikhan N.F."/>
            <person name="Baker D."/>
            <person name="Gharbi K."/>
            <person name="Hall N."/>
            <person name="Watson M."/>
            <person name="Adriaenssens E.M."/>
            <person name="Foster-Nyarko E."/>
            <person name="Jarju S."/>
            <person name="Secka A."/>
            <person name="Antonio M."/>
            <person name="Oren A."/>
            <person name="Chaudhuri R.R."/>
            <person name="La Ragione R."/>
            <person name="Hildebrand F."/>
            <person name="Pallen M.J."/>
        </authorList>
    </citation>
    <scope>NUCLEOTIDE SEQUENCE</scope>
    <source>
        <strain evidence="2">ChiGjej1B1-19959</strain>
    </source>
</reference>
<evidence type="ECO:0000313" key="2">
    <source>
        <dbReference type="EMBL" id="HIU35403.1"/>
    </source>
</evidence>
<protein>
    <submittedName>
        <fullName evidence="2">Uncharacterized protein</fullName>
    </submittedName>
</protein>
<dbReference type="AlphaFoldDB" id="A0A9D1IE56"/>
<dbReference type="EMBL" id="DVMW01000018">
    <property type="protein sequence ID" value="HIU35403.1"/>
    <property type="molecule type" value="Genomic_DNA"/>
</dbReference>
<organism evidence="2 3">
    <name type="scientific">Candidatus Fimenecus excrementigallinarum</name>
    <dbReference type="NCBI Taxonomy" id="2840816"/>
    <lineage>
        <taxon>Bacteria</taxon>
        <taxon>Bacillati</taxon>
        <taxon>Bacillota</taxon>
        <taxon>Clostridia</taxon>
        <taxon>Candidatus Fimenecus</taxon>
    </lineage>
</organism>
<feature type="chain" id="PRO_5039241600" evidence="1">
    <location>
        <begin position="26"/>
        <end position="83"/>
    </location>
</feature>
<accession>A0A9D1IE56</accession>
<sequence>MRKRKWANFCGSVLAGTTLVCTAAAARSMQRKFGTKNEAFRADLSHFAGYAFERLVLANPKVVDKLAPYFGDETEDKILEEVQ</sequence>
<keyword evidence="1" id="KW-0732">Signal</keyword>
<feature type="signal peptide" evidence="1">
    <location>
        <begin position="1"/>
        <end position="25"/>
    </location>
</feature>
<proteinExistence type="predicted"/>
<evidence type="ECO:0000313" key="3">
    <source>
        <dbReference type="Proteomes" id="UP000824071"/>
    </source>
</evidence>
<gene>
    <name evidence="2" type="ORF">IAC53_02185</name>
</gene>
<dbReference type="Proteomes" id="UP000824071">
    <property type="component" value="Unassembled WGS sequence"/>
</dbReference>
<comment type="caution">
    <text evidence="2">The sequence shown here is derived from an EMBL/GenBank/DDBJ whole genome shotgun (WGS) entry which is preliminary data.</text>
</comment>
<name>A0A9D1IE56_9FIRM</name>